<dbReference type="NCBIfam" id="TIGR01549">
    <property type="entry name" value="HAD-SF-IA-v1"/>
    <property type="match status" value="1"/>
</dbReference>
<dbReference type="SUPFAM" id="SSF56784">
    <property type="entry name" value="HAD-like"/>
    <property type="match status" value="1"/>
</dbReference>
<evidence type="ECO:0000256" key="1">
    <source>
        <dbReference type="ARBA" id="ARBA00001946"/>
    </source>
</evidence>
<evidence type="ECO:0000256" key="3">
    <source>
        <dbReference type="ARBA" id="ARBA00022842"/>
    </source>
</evidence>
<dbReference type="EC" id="3.1.3.5" evidence="4"/>
<name>A0A399EMP2_9DEIN</name>
<comment type="cofactor">
    <cofactor evidence="1">
        <name>Mg(2+)</name>
        <dbReference type="ChEBI" id="CHEBI:18420"/>
    </cofactor>
</comment>
<evidence type="ECO:0000313" key="5">
    <source>
        <dbReference type="Proteomes" id="UP000265341"/>
    </source>
</evidence>
<dbReference type="InterPro" id="IPR006439">
    <property type="entry name" value="HAD-SF_hydro_IA"/>
</dbReference>
<dbReference type="InterPro" id="IPR023214">
    <property type="entry name" value="HAD_sf"/>
</dbReference>
<reference evidence="4 5" key="1">
    <citation type="submission" date="2018-08" db="EMBL/GenBank/DDBJ databases">
        <title>Meiothermus roseus NBRC 110900 genome sequencing project.</title>
        <authorList>
            <person name="Da Costa M.S."/>
            <person name="Albuquerque L."/>
            <person name="Raposo P."/>
            <person name="Froufe H.J.C."/>
            <person name="Barroso C.S."/>
            <person name="Egas C."/>
        </authorList>
    </citation>
    <scope>NUCLEOTIDE SEQUENCE [LARGE SCALE GENOMIC DNA]</scope>
    <source>
        <strain evidence="4 5">NBRC 110900</strain>
    </source>
</reference>
<dbReference type="SFLD" id="SFLDS00003">
    <property type="entry name" value="Haloacid_Dehalogenase"/>
    <property type="match status" value="1"/>
</dbReference>
<dbReference type="GO" id="GO:0008253">
    <property type="term" value="F:5'-nucleotidase activity"/>
    <property type="evidence" value="ECO:0007669"/>
    <property type="project" value="UniProtKB-EC"/>
</dbReference>
<dbReference type="OrthoDB" id="9809962at2"/>
<proteinExistence type="predicted"/>
<accession>A0A399EMP2</accession>
<sequence>MIDPVSNHIRAICFDFDGTLAQFRGDFSQLTAFCSAQLGIDPADEAFMAAYERNIRAEGHVTLALALRRSLEQQGYPIPPHLEAIAAETTARYAAQVELLPGALALLAYFAHLPKAIITNGPADMQWAAIRNVGLEPHVQAIVVSGDADVAVRKPNPRIFHLACERLGVAPQETLMIGDHLEADVQGAITAGLQGLHRPNSA</sequence>
<dbReference type="EMBL" id="QWLA01000036">
    <property type="protein sequence ID" value="RIH85897.1"/>
    <property type="molecule type" value="Genomic_DNA"/>
</dbReference>
<evidence type="ECO:0000256" key="2">
    <source>
        <dbReference type="ARBA" id="ARBA00022801"/>
    </source>
</evidence>
<dbReference type="Gene3D" id="3.40.50.1000">
    <property type="entry name" value="HAD superfamily/HAD-like"/>
    <property type="match status" value="1"/>
</dbReference>
<keyword evidence="5" id="KW-1185">Reference proteome</keyword>
<dbReference type="NCBIfam" id="TIGR01509">
    <property type="entry name" value="HAD-SF-IA-v3"/>
    <property type="match status" value="1"/>
</dbReference>
<dbReference type="InterPro" id="IPR036412">
    <property type="entry name" value="HAD-like_sf"/>
</dbReference>
<dbReference type="PRINTS" id="PR00413">
    <property type="entry name" value="HADHALOGNASE"/>
</dbReference>
<dbReference type="InterPro" id="IPR051400">
    <property type="entry name" value="HAD-like_hydrolase"/>
</dbReference>
<dbReference type="AlphaFoldDB" id="A0A399EMP2"/>
<gene>
    <name evidence="4" type="primary">yjjG_2</name>
    <name evidence="4" type="ORF">Mrose_02016</name>
</gene>
<evidence type="ECO:0000313" key="4">
    <source>
        <dbReference type="EMBL" id="RIH85897.1"/>
    </source>
</evidence>
<dbReference type="Pfam" id="PF00702">
    <property type="entry name" value="Hydrolase"/>
    <property type="match status" value="1"/>
</dbReference>
<protein>
    <submittedName>
        <fullName evidence="4">Pyrimidine 5'-nucleotidase YjjG</fullName>
        <ecNumber evidence="4">3.1.3.5</ecNumber>
    </submittedName>
</protein>
<dbReference type="Proteomes" id="UP000265341">
    <property type="component" value="Unassembled WGS sequence"/>
</dbReference>
<keyword evidence="3" id="KW-0460">Magnesium</keyword>
<keyword evidence="2 4" id="KW-0378">Hydrolase</keyword>
<dbReference type="Gene3D" id="1.20.120.710">
    <property type="entry name" value="Haloacid dehalogenase hydrolase-like domain"/>
    <property type="match status" value="1"/>
</dbReference>
<dbReference type="PANTHER" id="PTHR46470">
    <property type="entry name" value="N-ACYLNEURAMINATE-9-PHOSPHATASE"/>
    <property type="match status" value="1"/>
</dbReference>
<dbReference type="GO" id="GO:0044281">
    <property type="term" value="P:small molecule metabolic process"/>
    <property type="evidence" value="ECO:0007669"/>
    <property type="project" value="UniProtKB-ARBA"/>
</dbReference>
<dbReference type="SFLD" id="SFLDG01129">
    <property type="entry name" value="C1.5:_HAD__Beta-PGM__Phosphata"/>
    <property type="match status" value="1"/>
</dbReference>
<comment type="caution">
    <text evidence="4">The sequence shown here is derived from an EMBL/GenBank/DDBJ whole genome shotgun (WGS) entry which is preliminary data.</text>
</comment>
<organism evidence="4 5">
    <name type="scientific">Calidithermus roseus</name>
    <dbReference type="NCBI Taxonomy" id="1644118"/>
    <lineage>
        <taxon>Bacteria</taxon>
        <taxon>Thermotogati</taxon>
        <taxon>Deinococcota</taxon>
        <taxon>Deinococci</taxon>
        <taxon>Thermales</taxon>
        <taxon>Thermaceae</taxon>
        <taxon>Calidithermus</taxon>
    </lineage>
</organism>